<proteinExistence type="predicted"/>
<evidence type="ECO:0000313" key="1">
    <source>
        <dbReference type="EMBL" id="TWJ12383.1"/>
    </source>
</evidence>
<keyword evidence="1" id="KW-0808">Transferase</keyword>
<dbReference type="OrthoDB" id="3528482at2"/>
<protein>
    <submittedName>
        <fullName evidence="1">Phospholipid N-methyltransferase</fullName>
    </submittedName>
</protein>
<keyword evidence="2" id="KW-1185">Reference proteome</keyword>
<dbReference type="GO" id="GO:0008168">
    <property type="term" value="F:methyltransferase activity"/>
    <property type="evidence" value="ECO:0007669"/>
    <property type="project" value="UniProtKB-KW"/>
</dbReference>
<gene>
    <name evidence="1" type="ORF">LX16_3140</name>
</gene>
<dbReference type="Proteomes" id="UP000321617">
    <property type="component" value="Unassembled WGS sequence"/>
</dbReference>
<comment type="caution">
    <text evidence="1">The sequence shown here is derived from an EMBL/GenBank/DDBJ whole genome shotgun (WGS) entry which is preliminary data.</text>
</comment>
<accession>A0A562V3E8</accession>
<dbReference type="CDD" id="cd02440">
    <property type="entry name" value="AdoMet_MTases"/>
    <property type="match status" value="1"/>
</dbReference>
<dbReference type="GO" id="GO:0032259">
    <property type="term" value="P:methylation"/>
    <property type="evidence" value="ECO:0007669"/>
    <property type="project" value="UniProtKB-KW"/>
</dbReference>
<sequence>MNTSTDTRPPRSGYWADAGVFLWSWLRSPGKTGAVLPSSSYLAAAMSEVLTGYEKPTVAELGPGTGALTAGIQQRLAGNGRHVAVELNGEFAERLALRFPQVEVVNDSAADLVRLLTERGVGKVDAVVSGLPFAAFPVGLQTAVLDAVAAAVCPDGGVFTTFNYVGAYSMPAAKRFRALLAERFAEITISRPVMRNLPPAHVLTARRVRV</sequence>
<dbReference type="AlphaFoldDB" id="A0A562V3E8"/>
<dbReference type="Gene3D" id="3.40.50.150">
    <property type="entry name" value="Vaccinia Virus protein VP39"/>
    <property type="match status" value="1"/>
</dbReference>
<dbReference type="InterPro" id="IPR029063">
    <property type="entry name" value="SAM-dependent_MTases_sf"/>
</dbReference>
<reference evidence="1 2" key="1">
    <citation type="journal article" date="2013" name="Stand. Genomic Sci.">
        <title>Genomic Encyclopedia of Type Strains, Phase I: The one thousand microbial genomes (KMG-I) project.</title>
        <authorList>
            <person name="Kyrpides N.C."/>
            <person name="Woyke T."/>
            <person name="Eisen J.A."/>
            <person name="Garrity G."/>
            <person name="Lilburn T.G."/>
            <person name="Beck B.J."/>
            <person name="Whitman W.B."/>
            <person name="Hugenholtz P."/>
            <person name="Klenk H.P."/>
        </authorList>
    </citation>
    <scope>NUCLEOTIDE SEQUENCE [LARGE SCALE GENOMIC DNA]</scope>
    <source>
        <strain evidence="1 2">DSM 45044</strain>
    </source>
</reference>
<evidence type="ECO:0000313" key="2">
    <source>
        <dbReference type="Proteomes" id="UP000321617"/>
    </source>
</evidence>
<dbReference type="RefSeq" id="WP_147139466.1">
    <property type="nucleotide sequence ID" value="NZ_BAABIJ010000002.1"/>
</dbReference>
<organism evidence="1 2">
    <name type="scientific">Stackebrandtia albiflava</name>
    <dbReference type="NCBI Taxonomy" id="406432"/>
    <lineage>
        <taxon>Bacteria</taxon>
        <taxon>Bacillati</taxon>
        <taxon>Actinomycetota</taxon>
        <taxon>Actinomycetes</taxon>
        <taxon>Glycomycetales</taxon>
        <taxon>Glycomycetaceae</taxon>
        <taxon>Stackebrandtia</taxon>
    </lineage>
</organism>
<name>A0A562V3E8_9ACTN</name>
<keyword evidence="1" id="KW-0489">Methyltransferase</keyword>
<dbReference type="SUPFAM" id="SSF53335">
    <property type="entry name" value="S-adenosyl-L-methionine-dependent methyltransferases"/>
    <property type="match status" value="1"/>
</dbReference>
<dbReference type="EMBL" id="VLLL01000006">
    <property type="protein sequence ID" value="TWJ12383.1"/>
    <property type="molecule type" value="Genomic_DNA"/>
</dbReference>